<dbReference type="SUPFAM" id="SSF54695">
    <property type="entry name" value="POZ domain"/>
    <property type="match status" value="1"/>
</dbReference>
<dbReference type="Proteomes" id="UP000242913">
    <property type="component" value="Unassembled WGS sequence"/>
</dbReference>
<dbReference type="PANTHER" id="PTHR24412:SF497">
    <property type="entry name" value="KELCH-LIKE PROTEIN 18"/>
    <property type="match status" value="1"/>
</dbReference>
<dbReference type="SMART" id="SM00612">
    <property type="entry name" value="Kelch"/>
    <property type="match status" value="2"/>
</dbReference>
<dbReference type="Pfam" id="PF07707">
    <property type="entry name" value="BACK"/>
    <property type="match status" value="1"/>
</dbReference>
<reference evidence="4 5" key="1">
    <citation type="submission" date="2015-12" db="EMBL/GenBank/DDBJ databases">
        <title>Draft genome of the nematode, Onchocerca flexuosa.</title>
        <authorList>
            <person name="Mitreva M."/>
        </authorList>
    </citation>
    <scope>NUCLEOTIDE SEQUENCE [LARGE SCALE GENOMIC DNA]</scope>
    <source>
        <strain evidence="4">Red Deer</strain>
    </source>
</reference>
<dbReference type="PROSITE" id="PS50097">
    <property type="entry name" value="BTB"/>
    <property type="match status" value="1"/>
</dbReference>
<dbReference type="InterPro" id="IPR011333">
    <property type="entry name" value="SKP1/BTB/POZ_sf"/>
</dbReference>
<dbReference type="Pfam" id="PF00651">
    <property type="entry name" value="BTB"/>
    <property type="match status" value="1"/>
</dbReference>
<gene>
    <name evidence="4" type="ORF">X798_05083</name>
</gene>
<dbReference type="SMART" id="SM00875">
    <property type="entry name" value="BACK"/>
    <property type="match status" value="1"/>
</dbReference>
<dbReference type="Gene3D" id="3.30.710.10">
    <property type="entry name" value="Potassium Channel Kv1.1, Chain A"/>
    <property type="match status" value="1"/>
</dbReference>
<evidence type="ECO:0000313" key="4">
    <source>
        <dbReference type="EMBL" id="OZC07871.1"/>
    </source>
</evidence>
<keyword evidence="1" id="KW-0880">Kelch repeat</keyword>
<dbReference type="OrthoDB" id="20684at2759"/>
<name>A0A238BR72_9BILA</name>
<sequence length="312" mass="34952">MCDEDDNEVMVFDCGASLATNAFPNFEEIRRAGKLCDVILVVENVRFSAHRIVLAATIPYFRAMFTADMAESQQEEIHLKGFEPDTLEQLISFSYTGSIRITAANVQSMMHAANFLQLNGIVDECSKFLKCRLHAQNVLGIRSFAMALGCVSLVLSADCFLHKHFLSVSQGEEYLALSVDDLVMILSRDELFVESEEQIFDACMRWVQHNPERKQYLASYDGCQFLKSVEVYEPEKDEWSPLSPMHLKRSRVSLVSNAGVLYAIAGYDGISNLSSMETYNIEEDRWTLATSMVAHEGGVGIGVIPFHSSKIS</sequence>
<dbReference type="InterPro" id="IPR000210">
    <property type="entry name" value="BTB/POZ_dom"/>
</dbReference>
<evidence type="ECO:0000259" key="3">
    <source>
        <dbReference type="PROSITE" id="PS50097"/>
    </source>
</evidence>
<evidence type="ECO:0000256" key="1">
    <source>
        <dbReference type="ARBA" id="ARBA00022441"/>
    </source>
</evidence>
<dbReference type="InterPro" id="IPR015915">
    <property type="entry name" value="Kelch-typ_b-propeller"/>
</dbReference>
<dbReference type="InterPro" id="IPR006652">
    <property type="entry name" value="Kelch_1"/>
</dbReference>
<keyword evidence="2" id="KW-0677">Repeat</keyword>
<dbReference type="Pfam" id="PF01344">
    <property type="entry name" value="Kelch_1"/>
    <property type="match status" value="2"/>
</dbReference>
<evidence type="ECO:0000313" key="5">
    <source>
        <dbReference type="Proteomes" id="UP000242913"/>
    </source>
</evidence>
<accession>A0A238BR72</accession>
<dbReference type="Gene3D" id="1.25.40.420">
    <property type="match status" value="1"/>
</dbReference>
<dbReference type="AlphaFoldDB" id="A0A238BR72"/>
<dbReference type="PANTHER" id="PTHR24412">
    <property type="entry name" value="KELCH PROTEIN"/>
    <property type="match status" value="1"/>
</dbReference>
<evidence type="ECO:0000256" key="2">
    <source>
        <dbReference type="ARBA" id="ARBA00022737"/>
    </source>
</evidence>
<dbReference type="Gene3D" id="2.120.10.80">
    <property type="entry name" value="Kelch-type beta propeller"/>
    <property type="match status" value="1"/>
</dbReference>
<dbReference type="SMART" id="SM00225">
    <property type="entry name" value="BTB"/>
    <property type="match status" value="1"/>
</dbReference>
<dbReference type="EMBL" id="KZ270019">
    <property type="protein sequence ID" value="OZC07871.1"/>
    <property type="molecule type" value="Genomic_DNA"/>
</dbReference>
<dbReference type="FunFam" id="1.25.40.420:FF:000001">
    <property type="entry name" value="Kelch-like family member 12"/>
    <property type="match status" value="1"/>
</dbReference>
<proteinExistence type="predicted"/>
<protein>
    <recommendedName>
        <fullName evidence="3">BTB domain-containing protein</fullName>
    </recommendedName>
</protein>
<keyword evidence="5" id="KW-1185">Reference proteome</keyword>
<dbReference type="InterPro" id="IPR011705">
    <property type="entry name" value="BACK"/>
</dbReference>
<feature type="domain" description="BTB" evidence="3">
    <location>
        <begin position="36"/>
        <end position="103"/>
    </location>
</feature>
<dbReference type="SUPFAM" id="SSF117281">
    <property type="entry name" value="Kelch motif"/>
    <property type="match status" value="1"/>
</dbReference>
<organism evidence="4 5">
    <name type="scientific">Onchocerca flexuosa</name>
    <dbReference type="NCBI Taxonomy" id="387005"/>
    <lineage>
        <taxon>Eukaryota</taxon>
        <taxon>Metazoa</taxon>
        <taxon>Ecdysozoa</taxon>
        <taxon>Nematoda</taxon>
        <taxon>Chromadorea</taxon>
        <taxon>Rhabditida</taxon>
        <taxon>Spirurina</taxon>
        <taxon>Spiruromorpha</taxon>
        <taxon>Filarioidea</taxon>
        <taxon>Onchocercidae</taxon>
        <taxon>Onchocerca</taxon>
    </lineage>
</organism>